<comment type="caution">
    <text evidence="1">The sequence shown here is derived from an EMBL/GenBank/DDBJ whole genome shotgun (WGS) entry which is preliminary data.</text>
</comment>
<dbReference type="Proteomes" id="UP000789525">
    <property type="component" value="Unassembled WGS sequence"/>
</dbReference>
<reference evidence="1" key="1">
    <citation type="submission" date="2021-06" db="EMBL/GenBank/DDBJ databases">
        <authorList>
            <person name="Kallberg Y."/>
            <person name="Tangrot J."/>
            <person name="Rosling A."/>
        </authorList>
    </citation>
    <scope>NUCLEOTIDE SEQUENCE</scope>
    <source>
        <strain evidence="1">CL356</strain>
    </source>
</reference>
<evidence type="ECO:0000313" key="1">
    <source>
        <dbReference type="EMBL" id="CAG8757178.1"/>
    </source>
</evidence>
<sequence length="57" mass="6403">KAKYEREIDPEEQVAGADSPLTPPPDGMNGKLYHLHEECLLEIHLDLDRFSASTPDL</sequence>
<organism evidence="1 2">
    <name type="scientific">Acaulospora colombiana</name>
    <dbReference type="NCBI Taxonomy" id="27376"/>
    <lineage>
        <taxon>Eukaryota</taxon>
        <taxon>Fungi</taxon>
        <taxon>Fungi incertae sedis</taxon>
        <taxon>Mucoromycota</taxon>
        <taxon>Glomeromycotina</taxon>
        <taxon>Glomeromycetes</taxon>
        <taxon>Diversisporales</taxon>
        <taxon>Acaulosporaceae</taxon>
        <taxon>Acaulospora</taxon>
    </lineage>
</organism>
<accession>A0ACA9QLH2</accession>
<feature type="non-terminal residue" evidence="1">
    <location>
        <position position="57"/>
    </location>
</feature>
<keyword evidence="2" id="KW-1185">Reference proteome</keyword>
<name>A0ACA9QLH2_9GLOM</name>
<dbReference type="EMBL" id="CAJVPT010056677">
    <property type="protein sequence ID" value="CAG8757178.1"/>
    <property type="molecule type" value="Genomic_DNA"/>
</dbReference>
<gene>
    <name evidence="1" type="ORF">ACOLOM_LOCUS13018</name>
</gene>
<evidence type="ECO:0000313" key="2">
    <source>
        <dbReference type="Proteomes" id="UP000789525"/>
    </source>
</evidence>
<protein>
    <submittedName>
        <fullName evidence="1">7732_t:CDS:1</fullName>
    </submittedName>
</protein>
<feature type="non-terminal residue" evidence="1">
    <location>
        <position position="1"/>
    </location>
</feature>
<proteinExistence type="predicted"/>